<proteinExistence type="predicted"/>
<dbReference type="EMBL" id="JAEACU010000012">
    <property type="protein sequence ID" value="KAH7513023.1"/>
    <property type="molecule type" value="Genomic_DNA"/>
</dbReference>
<protein>
    <submittedName>
        <fullName evidence="1">Uncharacterized protein</fullName>
    </submittedName>
</protein>
<sequence length="83" mass="8968">MEPSNGLLKEDREGVKKAVPVLTLNLLRTNMPSMPSVVSMLEGRVAAQELISGSTVSNDDSEALRNLFQQIVEGNVSKSETPL</sequence>
<evidence type="ECO:0000313" key="1">
    <source>
        <dbReference type="EMBL" id="KAH7513023.1"/>
    </source>
</evidence>
<evidence type="ECO:0000313" key="2">
    <source>
        <dbReference type="Proteomes" id="UP000813462"/>
    </source>
</evidence>
<gene>
    <name evidence="1" type="ORF">FEM48_Zijuj12G0152400</name>
</gene>
<dbReference type="Proteomes" id="UP000813462">
    <property type="component" value="Unassembled WGS sequence"/>
</dbReference>
<dbReference type="AlphaFoldDB" id="A0A978UE30"/>
<name>A0A978UE30_ZIZJJ</name>
<comment type="caution">
    <text evidence="1">The sequence shown here is derived from an EMBL/GenBank/DDBJ whole genome shotgun (WGS) entry which is preliminary data.</text>
</comment>
<accession>A0A978UE30</accession>
<reference evidence="1" key="1">
    <citation type="journal article" date="2021" name="Front. Plant Sci.">
        <title>Chromosome-Scale Genome Assembly for Chinese Sour Jujube and Insights Into Its Genome Evolution and Domestication Signature.</title>
        <authorList>
            <person name="Shen L.-Y."/>
            <person name="Luo H."/>
            <person name="Wang X.-L."/>
            <person name="Wang X.-M."/>
            <person name="Qiu X.-J."/>
            <person name="Liu H."/>
            <person name="Zhou S.-S."/>
            <person name="Jia K.-H."/>
            <person name="Nie S."/>
            <person name="Bao Y.-T."/>
            <person name="Zhang R.-G."/>
            <person name="Yun Q.-Z."/>
            <person name="Chai Y.-H."/>
            <person name="Lu J.-Y."/>
            <person name="Li Y."/>
            <person name="Zhao S.-W."/>
            <person name="Mao J.-F."/>
            <person name="Jia S.-G."/>
            <person name="Mao Y.-M."/>
        </authorList>
    </citation>
    <scope>NUCLEOTIDE SEQUENCE</scope>
    <source>
        <strain evidence="1">AT0</strain>
        <tissue evidence="1">Leaf</tissue>
    </source>
</reference>
<organism evidence="1 2">
    <name type="scientific">Ziziphus jujuba var. spinosa</name>
    <dbReference type="NCBI Taxonomy" id="714518"/>
    <lineage>
        <taxon>Eukaryota</taxon>
        <taxon>Viridiplantae</taxon>
        <taxon>Streptophyta</taxon>
        <taxon>Embryophyta</taxon>
        <taxon>Tracheophyta</taxon>
        <taxon>Spermatophyta</taxon>
        <taxon>Magnoliopsida</taxon>
        <taxon>eudicotyledons</taxon>
        <taxon>Gunneridae</taxon>
        <taxon>Pentapetalae</taxon>
        <taxon>rosids</taxon>
        <taxon>fabids</taxon>
        <taxon>Rosales</taxon>
        <taxon>Rhamnaceae</taxon>
        <taxon>Paliureae</taxon>
        <taxon>Ziziphus</taxon>
    </lineage>
</organism>